<dbReference type="InterPro" id="IPR032880">
    <property type="entry name" value="CSC1/OSCA1-like_N"/>
</dbReference>
<evidence type="ECO:0000256" key="4">
    <source>
        <dbReference type="ARBA" id="ARBA00022692"/>
    </source>
</evidence>
<sequence>MSSDPGTPTTPDTQPPTVSGSIPLPSFPGRQRAYYVADPSVSGAWLWFSVACAVAIASTLIYECVRRRPGFKRVLYTRTETNRRESPPIPYELFGWVKPVWQLPESYIAENIGLDAVMFLRFLKMCFTIIAILVCLLIPILLPINYYSNRHGPLPPPGHDDGIDVGAENSTSRVKFGKANLDNYSFANVPEESSFLWAHVVCAYVASLVTYYFLFTSYRDYAHLATSYIHGTVRSPTKRTPAWRKGELVQLRTVLVQNMPEDLQSDAKLKAYFEALGIGTVERATMDRDPGNKVSRMTKQRRVTLGLLERAYVHWLINIDRERDKRKGKRMRRRYTPGELLRLQASPLNLQDMGIDELGLARLRPKRRQRRRHRANAKKSASATWSLSLGKDEIDHYTQKLTDLTVKLKHLRKVGCGDVPEPAYQHEAKVNSAIASNAAGFVTFKTQQSAQMAAQILIHASEKIIPMSVTLAPAVQDVIWDNISMPGWRRVIQGWTITIMVFFFSFFWIIPTSLIASFTSLDSLAKVPAFEGLVMNIAKTPRLYFLIKTVGPPIVINSLNLLVPYIFEYMSMQQGLPSNSSVELATMSKYFFFLFFNIFFVFTIAQTIIKVTGQFLENPISIVNLAVEFLPSAATFFLNYIILNLMLFPVELLRPGIMIIQLVGRWLCETPREFNELAIFSSYLNYGFLYPIHVLIFVICICYSTIAPLILLPGALYFAVGWFVYRNQLLFVYVKEWESYGYHWVMAFHRCTVGLGVAQVLLAGLLALKKSPTASAFCVPLVVLTIIFHKYCQTVFKNRTHLIPLDRFSGAAEPAPRVSRGGDGEDAHAESSVECLSADPNASRDDEGNNNTSTESIVVDESLDSLESEAKGPPSAAGPDNTTTTPPPMDIVTSAEQHAADRYPTSYLNPIFSKPMPRPWLPVSMAAWWGLPSRVDNKNNNNHPPRDNGTDVISAAAATTTTGSAAVVRRSKSLAEQEPHTAIQMENLAGPEATTEPTAWNVTTHHHQQPNKFVIDNEHDDNDDNDNDDDDDADVISLADLPAEDLPVTNLNGTFQNLTPQQDADDDDVEAGAFSFSRSVLSMVPAGSTDSMTALVDK</sequence>
<dbReference type="Proteomes" id="UP000318582">
    <property type="component" value="Unassembled WGS sequence"/>
</dbReference>
<evidence type="ECO:0000313" key="13">
    <source>
        <dbReference type="Proteomes" id="UP000318582"/>
    </source>
</evidence>
<dbReference type="PANTHER" id="PTHR13018">
    <property type="entry name" value="PROBABLE MEMBRANE PROTEIN DUF221-RELATED"/>
    <property type="match status" value="1"/>
</dbReference>
<feature type="domain" description="CSC1/OSCA1-like 7TM region" evidence="9">
    <location>
        <begin position="495"/>
        <end position="766"/>
    </location>
</feature>
<evidence type="ECO:0000256" key="2">
    <source>
        <dbReference type="ARBA" id="ARBA00007779"/>
    </source>
</evidence>
<evidence type="ECO:0000259" key="9">
    <source>
        <dbReference type="Pfam" id="PF02714"/>
    </source>
</evidence>
<keyword evidence="5 8" id="KW-1133">Transmembrane helix</keyword>
<evidence type="ECO:0008006" key="14">
    <source>
        <dbReference type="Google" id="ProtNLM"/>
    </source>
</evidence>
<feature type="domain" description="CSC1/OSCA1-like N-terminal transmembrane" evidence="10">
    <location>
        <begin position="49"/>
        <end position="215"/>
    </location>
</feature>
<name>A0A507EBP2_9FUNG</name>
<dbReference type="GO" id="GO:0005886">
    <property type="term" value="C:plasma membrane"/>
    <property type="evidence" value="ECO:0007669"/>
    <property type="project" value="TreeGrafter"/>
</dbReference>
<dbReference type="PANTHER" id="PTHR13018:SF139">
    <property type="entry name" value="PHOSPHATE METABOLISM PROTEIN 7"/>
    <property type="match status" value="1"/>
</dbReference>
<keyword evidence="13" id="KW-1185">Reference proteome</keyword>
<feature type="transmembrane region" description="Helical" evidence="8">
    <location>
        <begin position="774"/>
        <end position="791"/>
    </location>
</feature>
<evidence type="ECO:0000256" key="3">
    <source>
        <dbReference type="ARBA" id="ARBA00022448"/>
    </source>
</evidence>
<keyword evidence="4 8" id="KW-0812">Transmembrane</keyword>
<dbReference type="EMBL" id="QEAQ01000013">
    <property type="protein sequence ID" value="TPX60735.1"/>
    <property type="molecule type" value="Genomic_DNA"/>
</dbReference>
<feature type="region of interest" description="Disordered" evidence="7">
    <location>
        <begin position="812"/>
        <end position="890"/>
    </location>
</feature>
<protein>
    <recommendedName>
        <fullName evidence="14">CSC1/OSCA1-like 7TM region domain-containing protein</fullName>
    </recommendedName>
</protein>
<evidence type="ECO:0000256" key="7">
    <source>
        <dbReference type="SAM" id="MobiDB-lite"/>
    </source>
</evidence>
<proteinExistence type="inferred from homology"/>
<dbReference type="InterPro" id="IPR027815">
    <property type="entry name" value="CSC1/OSCA1-like_cyt"/>
</dbReference>
<feature type="transmembrane region" description="Helical" evidence="8">
    <location>
        <begin position="495"/>
        <end position="518"/>
    </location>
</feature>
<comment type="similarity">
    <text evidence="2">Belongs to the CSC1 (TC 1.A.17) family.</text>
</comment>
<feature type="compositionally biased region" description="Acidic residues" evidence="7">
    <location>
        <begin position="1018"/>
        <end position="1033"/>
    </location>
</feature>
<organism evidence="12 13">
    <name type="scientific">Powellomyces hirtus</name>
    <dbReference type="NCBI Taxonomy" id="109895"/>
    <lineage>
        <taxon>Eukaryota</taxon>
        <taxon>Fungi</taxon>
        <taxon>Fungi incertae sedis</taxon>
        <taxon>Chytridiomycota</taxon>
        <taxon>Chytridiomycota incertae sedis</taxon>
        <taxon>Chytridiomycetes</taxon>
        <taxon>Spizellomycetales</taxon>
        <taxon>Powellomycetaceae</taxon>
        <taxon>Powellomyces</taxon>
    </lineage>
</organism>
<feature type="region of interest" description="Disordered" evidence="7">
    <location>
        <begin position="1"/>
        <end position="22"/>
    </location>
</feature>
<feature type="transmembrane region" description="Helical" evidence="8">
    <location>
        <begin position="195"/>
        <end position="214"/>
    </location>
</feature>
<feature type="compositionally biased region" description="Basic and acidic residues" evidence="7">
    <location>
        <begin position="820"/>
        <end position="831"/>
    </location>
</feature>
<feature type="compositionally biased region" description="Low complexity" evidence="7">
    <location>
        <begin position="1"/>
        <end position="17"/>
    </location>
</feature>
<feature type="transmembrane region" description="Helical" evidence="8">
    <location>
        <begin position="694"/>
        <end position="724"/>
    </location>
</feature>
<evidence type="ECO:0000256" key="1">
    <source>
        <dbReference type="ARBA" id="ARBA00004141"/>
    </source>
</evidence>
<evidence type="ECO:0000256" key="6">
    <source>
        <dbReference type="ARBA" id="ARBA00023136"/>
    </source>
</evidence>
<dbReference type="InterPro" id="IPR045122">
    <property type="entry name" value="Csc1-like"/>
</dbReference>
<dbReference type="Pfam" id="PF13967">
    <property type="entry name" value="RSN1_TM"/>
    <property type="match status" value="1"/>
</dbReference>
<evidence type="ECO:0000256" key="5">
    <source>
        <dbReference type="ARBA" id="ARBA00022989"/>
    </source>
</evidence>
<feature type="transmembrane region" description="Helical" evidence="8">
    <location>
        <begin position="629"/>
        <end position="648"/>
    </location>
</feature>
<feature type="domain" description="CSC1/OSCA1-like cytosolic" evidence="11">
    <location>
        <begin position="252"/>
        <end position="482"/>
    </location>
</feature>
<evidence type="ECO:0000256" key="8">
    <source>
        <dbReference type="SAM" id="Phobius"/>
    </source>
</evidence>
<keyword evidence="6 8" id="KW-0472">Membrane</keyword>
<dbReference type="Pfam" id="PF14703">
    <property type="entry name" value="PHM7_cyt"/>
    <property type="match status" value="1"/>
</dbReference>
<dbReference type="Pfam" id="PF02714">
    <property type="entry name" value="RSN1_7TM"/>
    <property type="match status" value="1"/>
</dbReference>
<dbReference type="GO" id="GO:0005227">
    <property type="term" value="F:calcium-activated cation channel activity"/>
    <property type="evidence" value="ECO:0007669"/>
    <property type="project" value="InterPro"/>
</dbReference>
<feature type="transmembrane region" description="Helical" evidence="8">
    <location>
        <begin position="590"/>
        <end position="609"/>
    </location>
</feature>
<comment type="caution">
    <text evidence="12">The sequence shown here is derived from an EMBL/GenBank/DDBJ whole genome shotgun (WGS) entry which is preliminary data.</text>
</comment>
<feature type="region of interest" description="Disordered" evidence="7">
    <location>
        <begin position="1014"/>
        <end position="1033"/>
    </location>
</feature>
<evidence type="ECO:0000313" key="12">
    <source>
        <dbReference type="EMBL" id="TPX60735.1"/>
    </source>
</evidence>
<feature type="transmembrane region" description="Helical" evidence="8">
    <location>
        <begin position="44"/>
        <end position="65"/>
    </location>
</feature>
<feature type="transmembrane region" description="Helical" evidence="8">
    <location>
        <begin position="126"/>
        <end position="147"/>
    </location>
</feature>
<comment type="subcellular location">
    <subcellularLocation>
        <location evidence="1">Membrane</location>
        <topology evidence="1">Multi-pass membrane protein</topology>
    </subcellularLocation>
</comment>
<reference evidence="12 13" key="1">
    <citation type="journal article" date="2019" name="Sci. Rep.">
        <title>Comparative genomics of chytrid fungi reveal insights into the obligate biotrophic and pathogenic lifestyle of Synchytrium endobioticum.</title>
        <authorList>
            <person name="van de Vossenberg B.T.L.H."/>
            <person name="Warris S."/>
            <person name="Nguyen H.D.T."/>
            <person name="van Gent-Pelzer M.P.E."/>
            <person name="Joly D.L."/>
            <person name="van de Geest H.C."/>
            <person name="Bonants P.J.M."/>
            <person name="Smith D.S."/>
            <person name="Levesque C.A."/>
            <person name="van der Lee T.A.J."/>
        </authorList>
    </citation>
    <scope>NUCLEOTIDE SEQUENCE [LARGE SCALE GENOMIC DNA]</scope>
    <source>
        <strain evidence="12 13">CBS 809.83</strain>
    </source>
</reference>
<evidence type="ECO:0000259" key="10">
    <source>
        <dbReference type="Pfam" id="PF13967"/>
    </source>
</evidence>
<evidence type="ECO:0000259" key="11">
    <source>
        <dbReference type="Pfam" id="PF14703"/>
    </source>
</evidence>
<feature type="transmembrane region" description="Helical" evidence="8">
    <location>
        <begin position="744"/>
        <end position="767"/>
    </location>
</feature>
<accession>A0A507EBP2</accession>
<feature type="transmembrane region" description="Helical" evidence="8">
    <location>
        <begin position="550"/>
        <end position="569"/>
    </location>
</feature>
<gene>
    <name evidence="12" type="ORF">PhCBS80983_g01641</name>
</gene>
<dbReference type="AlphaFoldDB" id="A0A507EBP2"/>
<dbReference type="InterPro" id="IPR003864">
    <property type="entry name" value="CSC1/OSCA1-like_7TM"/>
</dbReference>
<keyword evidence="3" id="KW-0813">Transport</keyword>